<dbReference type="Gene3D" id="3.40.50.300">
    <property type="entry name" value="P-loop containing nucleotide triphosphate hydrolases"/>
    <property type="match status" value="1"/>
</dbReference>
<keyword evidence="3" id="KW-1185">Reference proteome</keyword>
<comment type="caution">
    <text evidence="2">The sequence shown here is derived from an EMBL/GenBank/DDBJ whole genome shotgun (WGS) entry which is preliminary data.</text>
</comment>
<evidence type="ECO:0000313" key="3">
    <source>
        <dbReference type="Proteomes" id="UP000437736"/>
    </source>
</evidence>
<name>A0ABW9QUF5_9ACTN</name>
<organism evidence="2 3">
    <name type="scientific">Acidiferrimicrobium australe</name>
    <dbReference type="NCBI Taxonomy" id="2664430"/>
    <lineage>
        <taxon>Bacteria</taxon>
        <taxon>Bacillati</taxon>
        <taxon>Actinomycetota</taxon>
        <taxon>Acidimicrobiia</taxon>
        <taxon>Acidimicrobiales</taxon>
        <taxon>Acidimicrobiaceae</taxon>
        <taxon>Acidiferrimicrobium</taxon>
    </lineage>
</organism>
<dbReference type="Proteomes" id="UP000437736">
    <property type="component" value="Unassembled WGS sequence"/>
</dbReference>
<sequence length="406" mass="43994">MSEPTSEGNGSVSSAAPAFVVTPARSGSTMLRWLLDSHPDIACPSETDVAKLAATYLEASARVGHPDGEDAAMRNARSVVDGLMDTYVRAKGKSRWCEKSLTTIEHIDVVAQAWPEARFIFLYRHGMDFVGSALEAQPWGLSEYGFGEFAKQHPTDNVAALVAYWHDRTGRMLEAETRLRGRSVRLRYEDLVGAPDAALGPVWELLGVAPATELSNAAFTQQHDAIGPADHKIWQTSAVHQDSVGRGARIPPGRVVEHLRVAMNRLLAPLGYPAVDQWWGCGGPPPAETSDHPSHLDLRIVDGHRSLWRSVLDLAEGKSYDPSTVAPPRIVAAVERRRLPELVADGSSLPSAIRGGYVRWYGPRFTSYAAERAFFSGLAAFLSAHGQHLYDETGREAAPAAGGSTS</sequence>
<dbReference type="EMBL" id="WJHE01000559">
    <property type="protein sequence ID" value="MST33322.1"/>
    <property type="molecule type" value="Genomic_DNA"/>
</dbReference>
<proteinExistence type="predicted"/>
<dbReference type="InterPro" id="IPR026634">
    <property type="entry name" value="TPST-like"/>
</dbReference>
<dbReference type="InterPro" id="IPR027417">
    <property type="entry name" value="P-loop_NTPase"/>
</dbReference>
<protein>
    <recommendedName>
        <fullName evidence="4">Sulfotransferase</fullName>
    </recommendedName>
</protein>
<evidence type="ECO:0000256" key="1">
    <source>
        <dbReference type="ARBA" id="ARBA00022679"/>
    </source>
</evidence>
<gene>
    <name evidence="2" type="ORF">GHK86_11410</name>
</gene>
<dbReference type="PANTHER" id="PTHR12788">
    <property type="entry name" value="PROTEIN-TYROSINE SULFOTRANSFERASE 2"/>
    <property type="match status" value="1"/>
</dbReference>
<dbReference type="PANTHER" id="PTHR12788:SF10">
    <property type="entry name" value="PROTEIN-TYROSINE SULFOTRANSFERASE"/>
    <property type="match status" value="1"/>
</dbReference>
<accession>A0ABW9QUF5</accession>
<dbReference type="Pfam" id="PF13469">
    <property type="entry name" value="Sulfotransfer_3"/>
    <property type="match status" value="1"/>
</dbReference>
<reference evidence="2 3" key="1">
    <citation type="submission" date="2019-11" db="EMBL/GenBank/DDBJ databases">
        <title>Acidiferrimicrobium australis gen. nov., sp. nov., an acidophilic and obligately heterotrophic, member of the Actinobacteria that catalyses dissimilatory oxido- reduction of iron isolated from metal-rich acidic water in Chile.</title>
        <authorList>
            <person name="Gonzalez D."/>
            <person name="Huber K."/>
            <person name="Hedrich S."/>
            <person name="Rojas-Villalobos C."/>
            <person name="Quatrini R."/>
            <person name="Dinamarca M.A."/>
            <person name="Schwarz A."/>
            <person name="Canales C."/>
            <person name="Nancucheo I."/>
        </authorList>
    </citation>
    <scope>NUCLEOTIDE SEQUENCE [LARGE SCALE GENOMIC DNA]</scope>
    <source>
        <strain evidence="2 3">USS-CCA1</strain>
    </source>
</reference>
<evidence type="ECO:0000313" key="2">
    <source>
        <dbReference type="EMBL" id="MST33322.1"/>
    </source>
</evidence>
<dbReference type="SUPFAM" id="SSF52540">
    <property type="entry name" value="P-loop containing nucleoside triphosphate hydrolases"/>
    <property type="match status" value="1"/>
</dbReference>
<keyword evidence="1" id="KW-0808">Transferase</keyword>
<evidence type="ECO:0008006" key="4">
    <source>
        <dbReference type="Google" id="ProtNLM"/>
    </source>
</evidence>